<proteinExistence type="predicted"/>
<dbReference type="Proteomes" id="UP000823405">
    <property type="component" value="Unassembled WGS sequence"/>
</dbReference>
<dbReference type="EMBL" id="JAAAIN010000392">
    <property type="protein sequence ID" value="KAG0315168.1"/>
    <property type="molecule type" value="Genomic_DNA"/>
</dbReference>
<evidence type="ECO:0000313" key="3">
    <source>
        <dbReference type="Proteomes" id="UP000823405"/>
    </source>
</evidence>
<feature type="signal peptide" evidence="1">
    <location>
        <begin position="1"/>
        <end position="19"/>
    </location>
</feature>
<name>A0A9P6RCY1_9FUNG</name>
<keyword evidence="3" id="KW-1185">Reference proteome</keyword>
<feature type="chain" id="PRO_5040170681" evidence="1">
    <location>
        <begin position="20"/>
        <end position="84"/>
    </location>
</feature>
<organism evidence="2 3">
    <name type="scientific">Linnemannia gamsii</name>
    <dbReference type="NCBI Taxonomy" id="64522"/>
    <lineage>
        <taxon>Eukaryota</taxon>
        <taxon>Fungi</taxon>
        <taxon>Fungi incertae sedis</taxon>
        <taxon>Mucoromycota</taxon>
        <taxon>Mortierellomycotina</taxon>
        <taxon>Mortierellomycetes</taxon>
        <taxon>Mortierellales</taxon>
        <taxon>Mortierellaceae</taxon>
        <taxon>Linnemannia</taxon>
    </lineage>
</organism>
<evidence type="ECO:0000256" key="1">
    <source>
        <dbReference type="SAM" id="SignalP"/>
    </source>
</evidence>
<accession>A0A9P6RCY1</accession>
<comment type="caution">
    <text evidence="2">The sequence shown here is derived from an EMBL/GenBank/DDBJ whole genome shotgun (WGS) entry which is preliminary data.</text>
</comment>
<sequence length="84" mass="8233">MNIRSYSSTIVLALVTAAAEDVACSAAASAIDSNTVADNGVAADDEVEVTPGVEVLLGGDIDGSAVTMAAVDYGPSAAGFRGAR</sequence>
<reference evidence="2" key="1">
    <citation type="journal article" date="2020" name="Fungal Divers.">
        <title>Resolving the Mortierellaceae phylogeny through synthesis of multi-gene phylogenetics and phylogenomics.</title>
        <authorList>
            <person name="Vandepol N."/>
            <person name="Liber J."/>
            <person name="Desiro A."/>
            <person name="Na H."/>
            <person name="Kennedy M."/>
            <person name="Barry K."/>
            <person name="Grigoriev I.V."/>
            <person name="Miller A.N."/>
            <person name="O'Donnell K."/>
            <person name="Stajich J.E."/>
            <person name="Bonito G."/>
        </authorList>
    </citation>
    <scope>NUCLEOTIDE SEQUENCE</scope>
    <source>
        <strain evidence="2">NVP60</strain>
    </source>
</reference>
<evidence type="ECO:0000313" key="2">
    <source>
        <dbReference type="EMBL" id="KAG0315168.1"/>
    </source>
</evidence>
<protein>
    <submittedName>
        <fullName evidence="2">Uncharacterized protein</fullName>
    </submittedName>
</protein>
<dbReference type="AlphaFoldDB" id="A0A9P6RCY1"/>
<keyword evidence="1" id="KW-0732">Signal</keyword>
<gene>
    <name evidence="2" type="ORF">BGZ97_008529</name>
</gene>